<gene>
    <name evidence="4" type="ORF">ACERZ8_18265</name>
</gene>
<dbReference type="Pfam" id="PF07171">
    <property type="entry name" value="MlrC_C"/>
    <property type="match status" value="1"/>
</dbReference>
<dbReference type="RefSeq" id="WP_407593582.1">
    <property type="nucleotide sequence ID" value="NZ_JBHDIY010000002.1"/>
</dbReference>
<dbReference type="InterPro" id="IPR015995">
    <property type="entry name" value="MlrC_N"/>
</dbReference>
<comment type="cofactor">
    <cofactor evidence="1">
        <name>Zn(2+)</name>
        <dbReference type="ChEBI" id="CHEBI:29105"/>
    </cofactor>
    <text evidence="1">Binds 1 zinc ion per subunit.</text>
</comment>
<evidence type="ECO:0000259" key="3">
    <source>
        <dbReference type="Pfam" id="PF07364"/>
    </source>
</evidence>
<keyword evidence="1" id="KW-0479">Metal-binding</keyword>
<evidence type="ECO:0000259" key="2">
    <source>
        <dbReference type="Pfam" id="PF07171"/>
    </source>
</evidence>
<comment type="function">
    <text evidence="1">Involved in peptidolytic degradation of cyclic heptapeptide hepatotoxin microcystin (MC).</text>
</comment>
<accession>A0ABW8UXE6</accession>
<reference evidence="4 5" key="1">
    <citation type="submission" date="2024-08" db="EMBL/GenBank/DDBJ databases">
        <title>Tateyamaria sp. nov., isolated from marine algae.</title>
        <authorList>
            <person name="Choi B.J."/>
            <person name="Kim J.M."/>
            <person name="Lee J.K."/>
            <person name="Choi D.G."/>
            <person name="Bayburt H."/>
            <person name="Baek J.H."/>
            <person name="Han D.M."/>
            <person name="Jeon C.O."/>
        </authorList>
    </citation>
    <scope>NUCLEOTIDE SEQUENCE [LARGE SCALE GENOMIC DNA]</scope>
    <source>
        <strain evidence="4 5">KMU-156</strain>
    </source>
</reference>
<keyword evidence="1" id="KW-0482">Metalloprotease</keyword>
<dbReference type="InterPro" id="IPR009197">
    <property type="entry name" value="MlrC"/>
</dbReference>
<evidence type="ECO:0000313" key="5">
    <source>
        <dbReference type="Proteomes" id="UP001627408"/>
    </source>
</evidence>
<feature type="domain" description="Microcystin LR degradation protein MlrC N-terminal" evidence="3">
    <location>
        <begin position="5"/>
        <end position="287"/>
    </location>
</feature>
<comment type="caution">
    <text evidence="4">The sequence shown here is derived from an EMBL/GenBank/DDBJ whole genome shotgun (WGS) entry which is preliminary data.</text>
</comment>
<keyword evidence="1" id="KW-0645">Protease</keyword>
<protein>
    <recommendedName>
        <fullName evidence="1">Microcystinase C</fullName>
        <shortName evidence="1">MlrC</shortName>
    </recommendedName>
</protein>
<feature type="domain" description="Microcystin LR degradation protein MlrC C-terminal" evidence="2">
    <location>
        <begin position="303"/>
        <end position="481"/>
    </location>
</feature>
<dbReference type="Pfam" id="PF07364">
    <property type="entry name" value="DUF1485"/>
    <property type="match status" value="1"/>
</dbReference>
<evidence type="ECO:0000313" key="4">
    <source>
        <dbReference type="EMBL" id="MFL4471726.1"/>
    </source>
</evidence>
<organism evidence="4 5">
    <name type="scientific">Tateyamaria armeniaca</name>
    <dbReference type="NCBI Taxonomy" id="2518930"/>
    <lineage>
        <taxon>Bacteria</taxon>
        <taxon>Pseudomonadati</taxon>
        <taxon>Pseudomonadota</taxon>
        <taxon>Alphaproteobacteria</taxon>
        <taxon>Rhodobacterales</taxon>
        <taxon>Roseobacteraceae</taxon>
        <taxon>Tateyamaria</taxon>
    </lineage>
</organism>
<sequence>MGFNILSAEISHETNTFNIRPTDLQAFRDRYLLDGPAAIGAKGDKNTELAGLLDVGRAYDWDVIHVISAAAGPGGRVTREAFETLLVPLLDAAARGGWDGVFLILHGAMVSADHDDGEGEILRRLRAVVGPDLPVAVTLDPHANVTTAMCDLAQILVSFTTYPHVDVRATGRRTAELLHRTMTGDIRPRTLRTHRPMLEEANGGRTDIGPMIDRHAMARAFEARKGVYAISINGAFPCADVAEVGPTVLIVGEGPDAPLVAMADELADDIWARRNEVLNHYLTATEAGEIALSWRPGSGPLVIADYADNPGSGAYGDAPALLDALLKAGVQDACFGPLIDAEAATTLQDAALGEDVTLAIGGKTAPEFGGGPLTVTGTVMWRGEGRVVGDGPILGGQERSFGPTAVLRVAGIDVLIVSIAHQMLDLQQFRTFGIDPASKSVVALKSMQHFRAAFAPSAGRIIVCDTGALCTTRYDLLPYRNVPRPIFPLDAHTEVRAEQMSD</sequence>
<keyword evidence="1" id="KW-0378">Hydrolase</keyword>
<comment type="similarity">
    <text evidence="1">Belongs to the peptidase M81 family.</text>
</comment>
<evidence type="ECO:0000256" key="1">
    <source>
        <dbReference type="PIRNR" id="PIRNR012702"/>
    </source>
</evidence>
<name>A0ABW8UXE6_9RHOB</name>
<keyword evidence="5" id="KW-1185">Reference proteome</keyword>
<dbReference type="EMBL" id="JBHDIY010000002">
    <property type="protein sequence ID" value="MFL4471726.1"/>
    <property type="molecule type" value="Genomic_DNA"/>
</dbReference>
<proteinExistence type="inferred from homology"/>
<dbReference type="Proteomes" id="UP001627408">
    <property type="component" value="Unassembled WGS sequence"/>
</dbReference>
<dbReference type="InterPro" id="IPR010799">
    <property type="entry name" value="MlrC_C"/>
</dbReference>
<dbReference type="PIRSF" id="PIRSF012702">
    <property type="entry name" value="UCP012702"/>
    <property type="match status" value="1"/>
</dbReference>